<gene>
    <name evidence="2" type="ORF">D4764_02G0003820</name>
</gene>
<accession>A0A5C6NL21</accession>
<dbReference type="InterPro" id="IPR000477">
    <property type="entry name" value="RT_dom"/>
</dbReference>
<dbReference type="AlphaFoldDB" id="A0A5C6NL21"/>
<reference evidence="2 3" key="1">
    <citation type="submission" date="2019-04" db="EMBL/GenBank/DDBJ databases">
        <title>Chromosome genome assembly for Takifugu flavidus.</title>
        <authorList>
            <person name="Xiao S."/>
        </authorList>
    </citation>
    <scope>NUCLEOTIDE SEQUENCE [LARGE SCALE GENOMIC DNA]</scope>
    <source>
        <strain evidence="2">HTHZ2018</strain>
        <tissue evidence="2">Muscle</tissue>
    </source>
</reference>
<sequence length="850" mass="95764">MNWQRQRKKDFTRLRQWWDHGKVQIRLLCQQHTLNVTRYITRSIEALETEIVELEQFCESRGDRGCLEALKIKKTALANLLDTKVQGALVRSRIQDIAEMDTPSTFFFGLERKRGQSRVIHSLLSEEGRELTEPEQIRRRAVDFYSSLFRSEYKENNELFEEYCSGLPQVPEEANGQLDRPLSVPELYAALQSMQSLKAPGIDGLGVDFYKAFWSTVGQDLLDVLNEIIALLPKKGNLQDIKNWRPVFLLCSDYKILSKALATRLREAMEHVIHRVQMYCVPGRSMVDNIHLIRDVLEVSSSLGTQVGLLSLDQEKAFDRVEHSFLWRTMERFGFNAGLIAMIKVLYRDIESVLKFNGGLCAPFRVHRGVRQGCALSGMLYALSLEPLLIKIRENVQGLVLSGFAGNLVLSAYADDVIVFTRDQQDINILNRITDKFSMVSAARVNWGKSEALGVGNWGGGLPVLPGGLTWKRNGLRYLGVYLGCQEMEAKNWDDIVEKVDSKLHKWSWIKPHMSFRGRVLVLNNLVASLLWHRLACLDPPSGLLAQVQSKMVDFFWDRLHWVPQSVLFLPREEGGQGLIHLASRVATLRLQFVQRFLGGPPDLVWRSVASCVLKRVNNLGLDAALWSFVQTDSLHWLLKEPLVCGGRLDVCSSATPGLKEALIRRRMVTLEQLGGAAGPELTDAQAVSSALGVRSIRLIQRSLGLWKQRLSTKEKGLLLLHGRGEAETDPTDDFPELHLHLQKCSLFTNLLLKAEAVKSAAKAVVGPHERGIHLTPIRVLHNKINRQQQSQTWIVQVYSESSSSLTVPHLVGDVVSGGAAHRQCIVSRSAGVFSEREETLLLPPPVRLD</sequence>
<evidence type="ECO:0000259" key="1">
    <source>
        <dbReference type="PROSITE" id="PS50878"/>
    </source>
</evidence>
<evidence type="ECO:0000313" key="2">
    <source>
        <dbReference type="EMBL" id="TWW67341.1"/>
    </source>
</evidence>
<name>A0A5C6NL21_9TELE</name>
<dbReference type="EMBL" id="RHFK02000012">
    <property type="protein sequence ID" value="TWW67341.1"/>
    <property type="molecule type" value="Genomic_DNA"/>
</dbReference>
<dbReference type="CDD" id="cd01650">
    <property type="entry name" value="RT_nLTR_like"/>
    <property type="match status" value="1"/>
</dbReference>
<dbReference type="Pfam" id="PF00078">
    <property type="entry name" value="RVT_1"/>
    <property type="match status" value="1"/>
</dbReference>
<dbReference type="SUPFAM" id="SSF56672">
    <property type="entry name" value="DNA/RNA polymerases"/>
    <property type="match status" value="1"/>
</dbReference>
<dbReference type="PANTHER" id="PTHR19446">
    <property type="entry name" value="REVERSE TRANSCRIPTASES"/>
    <property type="match status" value="1"/>
</dbReference>
<keyword evidence="3" id="KW-1185">Reference proteome</keyword>
<protein>
    <submittedName>
        <fullName evidence="2">Transposon TX1 uncharacterized 149 kDa protein ORF 2</fullName>
    </submittedName>
</protein>
<comment type="caution">
    <text evidence="2">The sequence shown here is derived from an EMBL/GenBank/DDBJ whole genome shotgun (WGS) entry which is preliminary data.</text>
</comment>
<evidence type="ECO:0000313" key="3">
    <source>
        <dbReference type="Proteomes" id="UP000324091"/>
    </source>
</evidence>
<dbReference type="Proteomes" id="UP000324091">
    <property type="component" value="Chromosome 2"/>
</dbReference>
<dbReference type="PROSITE" id="PS50878">
    <property type="entry name" value="RT_POL"/>
    <property type="match status" value="1"/>
</dbReference>
<dbReference type="InterPro" id="IPR043502">
    <property type="entry name" value="DNA/RNA_pol_sf"/>
</dbReference>
<proteinExistence type="predicted"/>
<organism evidence="2 3">
    <name type="scientific">Takifugu flavidus</name>
    <name type="common">sansaifugu</name>
    <dbReference type="NCBI Taxonomy" id="433684"/>
    <lineage>
        <taxon>Eukaryota</taxon>
        <taxon>Metazoa</taxon>
        <taxon>Chordata</taxon>
        <taxon>Craniata</taxon>
        <taxon>Vertebrata</taxon>
        <taxon>Euteleostomi</taxon>
        <taxon>Actinopterygii</taxon>
        <taxon>Neopterygii</taxon>
        <taxon>Teleostei</taxon>
        <taxon>Neoteleostei</taxon>
        <taxon>Acanthomorphata</taxon>
        <taxon>Eupercaria</taxon>
        <taxon>Tetraodontiformes</taxon>
        <taxon>Tetradontoidea</taxon>
        <taxon>Tetraodontidae</taxon>
        <taxon>Takifugu</taxon>
    </lineage>
</organism>
<feature type="domain" description="Reverse transcriptase" evidence="1">
    <location>
        <begin position="213"/>
        <end position="483"/>
    </location>
</feature>